<dbReference type="Proteomes" id="UP000284842">
    <property type="component" value="Unassembled WGS sequence"/>
</dbReference>
<feature type="region of interest" description="Disordered" evidence="1">
    <location>
        <begin position="47"/>
        <end position="69"/>
    </location>
</feature>
<proteinExistence type="predicted"/>
<feature type="compositionally biased region" description="Basic and acidic residues" evidence="1">
    <location>
        <begin position="416"/>
        <end position="429"/>
    </location>
</feature>
<feature type="region of interest" description="Disordered" evidence="1">
    <location>
        <begin position="118"/>
        <end position="246"/>
    </location>
</feature>
<dbReference type="InParanoid" id="A0A409YB36"/>
<evidence type="ECO:0000313" key="3">
    <source>
        <dbReference type="Proteomes" id="UP000284842"/>
    </source>
</evidence>
<organism evidence="2 3">
    <name type="scientific">Panaeolus cyanescens</name>
    <dbReference type="NCBI Taxonomy" id="181874"/>
    <lineage>
        <taxon>Eukaryota</taxon>
        <taxon>Fungi</taxon>
        <taxon>Dikarya</taxon>
        <taxon>Basidiomycota</taxon>
        <taxon>Agaricomycotina</taxon>
        <taxon>Agaricomycetes</taxon>
        <taxon>Agaricomycetidae</taxon>
        <taxon>Agaricales</taxon>
        <taxon>Agaricineae</taxon>
        <taxon>Galeropsidaceae</taxon>
        <taxon>Panaeolus</taxon>
    </lineage>
</organism>
<sequence length="462" mass="50826">MPSPQPEQPRHKLWHQCEVLFDIIASAQAISRTVQDSLDDFIDNGPSDEIRMSEDGNPVVTRDPHGHSMASRPIPDEFEIHPEVANFIDCMALLPQSTRLMSFRSFFNNLKDFIDDLPPDMSEVPSQPRRPAETISTAEAGPSNTRRSSSRRTTASAKNGSKGKKKVSPSNARVKKASPPNARGKTASPSNARGKKAARKVASPPPTKTSRFKKALDRLSDIAKERNERQPGELYKATLPPAGDRSLRRQEAIHEDDILVSDPRYNGMGDLQKVIHARHPVKQTAPGTRVPLERQGALTQDDILRMSKGVNLQETVVARDEFSKRRRAAAEIGAEVDRKGKKRARDEDVGEGPSATPHPPPTPKRQRRAGPAAVQPNITNPFPPPITYATPFVGRAPATVITPQNIEPAPTRRSTRIREKKQAEAERPQQVEVQAPPPKPPKKSKKSAKGTGSKVRAKKGAK</sequence>
<name>A0A409YB36_9AGAR</name>
<protein>
    <submittedName>
        <fullName evidence="2">Uncharacterized protein</fullName>
    </submittedName>
</protein>
<feature type="region of interest" description="Disordered" evidence="1">
    <location>
        <begin position="323"/>
        <end position="462"/>
    </location>
</feature>
<feature type="compositionally biased region" description="Basic and acidic residues" evidence="1">
    <location>
        <begin position="214"/>
        <end position="231"/>
    </location>
</feature>
<reference evidence="2 3" key="1">
    <citation type="journal article" date="2018" name="Evol. Lett.">
        <title>Horizontal gene cluster transfer increased hallucinogenic mushroom diversity.</title>
        <authorList>
            <person name="Reynolds H.T."/>
            <person name="Vijayakumar V."/>
            <person name="Gluck-Thaler E."/>
            <person name="Korotkin H.B."/>
            <person name="Matheny P.B."/>
            <person name="Slot J.C."/>
        </authorList>
    </citation>
    <scope>NUCLEOTIDE SEQUENCE [LARGE SCALE GENOMIC DNA]</scope>
    <source>
        <strain evidence="2 3">2629</strain>
    </source>
</reference>
<keyword evidence="3" id="KW-1185">Reference proteome</keyword>
<dbReference type="AlphaFoldDB" id="A0A409YB36"/>
<evidence type="ECO:0000256" key="1">
    <source>
        <dbReference type="SAM" id="MobiDB-lite"/>
    </source>
</evidence>
<dbReference type="EMBL" id="NHTK01001324">
    <property type="protein sequence ID" value="PPR00226.1"/>
    <property type="molecule type" value="Genomic_DNA"/>
</dbReference>
<comment type="caution">
    <text evidence="2">The sequence shown here is derived from an EMBL/GenBank/DDBJ whole genome shotgun (WGS) entry which is preliminary data.</text>
</comment>
<evidence type="ECO:0000313" key="2">
    <source>
        <dbReference type="EMBL" id="PPR00226.1"/>
    </source>
</evidence>
<feature type="compositionally biased region" description="Low complexity" evidence="1">
    <location>
        <begin position="145"/>
        <end position="160"/>
    </location>
</feature>
<gene>
    <name evidence="2" type="ORF">CVT24_004965</name>
</gene>
<accession>A0A409YB36</accession>